<reference evidence="1 2" key="2">
    <citation type="journal article" date="2021" name="Genomics">
        <title>High-quality reference genome for Clonorchis sinensis.</title>
        <authorList>
            <person name="Young N.D."/>
            <person name="Stroehlein A.J."/>
            <person name="Kinkar L."/>
            <person name="Wang T."/>
            <person name="Sohn W.M."/>
            <person name="Chang B.C.H."/>
            <person name="Kaur P."/>
            <person name="Weisz D."/>
            <person name="Dudchenko O."/>
            <person name="Aiden E.L."/>
            <person name="Korhonen P.K."/>
            <person name="Gasser R.B."/>
        </authorList>
    </citation>
    <scope>NUCLEOTIDE SEQUENCE [LARGE SCALE GENOMIC DNA]</scope>
    <source>
        <strain evidence="1">Cs-k2</strain>
    </source>
</reference>
<proteinExistence type="predicted"/>
<evidence type="ECO:0000313" key="1">
    <source>
        <dbReference type="EMBL" id="KAG5447662.1"/>
    </source>
</evidence>
<reference evidence="1 2" key="1">
    <citation type="journal article" date="2018" name="Biotechnol. Adv.">
        <title>Improved genomic resources and new bioinformatic workflow for the carcinogenic parasite Clonorchis sinensis: Biotechnological implications.</title>
        <authorList>
            <person name="Wang D."/>
            <person name="Korhonen P.K."/>
            <person name="Gasser R.B."/>
            <person name="Young N.D."/>
        </authorList>
    </citation>
    <scope>NUCLEOTIDE SEQUENCE [LARGE SCALE GENOMIC DNA]</scope>
    <source>
        <strain evidence="1">Cs-k2</strain>
    </source>
</reference>
<sequence>MYVPVYLFYPQSESVCFQVTHMPSSGDYFFYQLPAALSHKLSKHRFLVQDHPTSVREINTFSGQMKETTCTFPKRCAHVHSRLLEDWVQPVGVSSIRLYMRRNPHLQFPLPVPSHV</sequence>
<dbReference type="OrthoDB" id="10353304at2759"/>
<name>A0A8T1MFL3_CLOSI</name>
<comment type="caution">
    <text evidence="1">The sequence shown here is derived from an EMBL/GenBank/DDBJ whole genome shotgun (WGS) entry which is preliminary data.</text>
</comment>
<gene>
    <name evidence="1" type="ORF">CSKR_200563</name>
</gene>
<dbReference type="EMBL" id="NIRI02000042">
    <property type="protein sequence ID" value="KAG5447662.1"/>
    <property type="molecule type" value="Genomic_DNA"/>
</dbReference>
<keyword evidence="2" id="KW-1185">Reference proteome</keyword>
<dbReference type="AlphaFoldDB" id="A0A8T1MFL3"/>
<evidence type="ECO:0000313" key="2">
    <source>
        <dbReference type="Proteomes" id="UP000286415"/>
    </source>
</evidence>
<dbReference type="Proteomes" id="UP000286415">
    <property type="component" value="Unassembled WGS sequence"/>
</dbReference>
<protein>
    <submittedName>
        <fullName evidence="1">Uncharacterized protein</fullName>
    </submittedName>
</protein>
<accession>A0A8T1MFL3</accession>
<organism evidence="1 2">
    <name type="scientific">Clonorchis sinensis</name>
    <name type="common">Chinese liver fluke</name>
    <dbReference type="NCBI Taxonomy" id="79923"/>
    <lineage>
        <taxon>Eukaryota</taxon>
        <taxon>Metazoa</taxon>
        <taxon>Spiralia</taxon>
        <taxon>Lophotrochozoa</taxon>
        <taxon>Platyhelminthes</taxon>
        <taxon>Trematoda</taxon>
        <taxon>Digenea</taxon>
        <taxon>Opisthorchiida</taxon>
        <taxon>Opisthorchiata</taxon>
        <taxon>Opisthorchiidae</taxon>
        <taxon>Clonorchis</taxon>
    </lineage>
</organism>